<gene>
    <name evidence="1" type="ORF">PMALA_045580</name>
</gene>
<proteinExistence type="predicted"/>
<organism evidence="1 2">
    <name type="scientific">Plasmodium malariae</name>
    <dbReference type="NCBI Taxonomy" id="5858"/>
    <lineage>
        <taxon>Eukaryota</taxon>
        <taxon>Sar</taxon>
        <taxon>Alveolata</taxon>
        <taxon>Apicomplexa</taxon>
        <taxon>Aconoidasida</taxon>
        <taxon>Haemosporida</taxon>
        <taxon>Plasmodiidae</taxon>
        <taxon>Plasmodium</taxon>
        <taxon>Plasmodium (Plasmodium)</taxon>
    </lineage>
</organism>
<sequence>MIGEEQMRRVPLMIRLAYYDYKMSMTALAHNANDELTNTSILQDKKKWEFGKYWLRRQVGIIETLKLKRIKSSKLKE</sequence>
<name>A0A1A8WSX6_PLAMA</name>
<protein>
    <submittedName>
        <fullName evidence="1">Lipase maturation factor, putative (LMF1)</fullName>
    </submittedName>
</protein>
<dbReference type="AlphaFoldDB" id="A0A1A8WSX6"/>
<dbReference type="Proteomes" id="UP000078597">
    <property type="component" value="Unassembled WGS sequence"/>
</dbReference>
<dbReference type="EMBL" id="FLQW01003108">
    <property type="protein sequence ID" value="SBS94957.1"/>
    <property type="molecule type" value="Genomic_DNA"/>
</dbReference>
<reference evidence="2" key="1">
    <citation type="submission" date="2016-05" db="EMBL/GenBank/DDBJ databases">
        <authorList>
            <person name="Naeem Raeece"/>
        </authorList>
    </citation>
    <scope>NUCLEOTIDE SEQUENCE [LARGE SCALE GENOMIC DNA]</scope>
</reference>
<evidence type="ECO:0000313" key="2">
    <source>
        <dbReference type="Proteomes" id="UP000078597"/>
    </source>
</evidence>
<evidence type="ECO:0000313" key="1">
    <source>
        <dbReference type="EMBL" id="SBS94957.1"/>
    </source>
</evidence>
<accession>A0A1A8WSX6</accession>